<evidence type="ECO:0000313" key="2">
    <source>
        <dbReference type="EMBL" id="KTB67005.1"/>
    </source>
</evidence>
<reference evidence="2 3" key="1">
    <citation type="submission" date="2015-09" db="EMBL/GenBank/DDBJ databases">
        <title>Genome sequence of ICMP 11288.</title>
        <authorList>
            <person name="Visnovsky S."/>
            <person name="Lu A."/>
            <person name="Panda P."/>
            <person name="Pitman A."/>
        </authorList>
    </citation>
    <scope>NUCLEOTIDE SEQUENCE [LARGE SCALE GENOMIC DNA]</scope>
    <source>
        <strain evidence="2 3">ICMP 11288</strain>
    </source>
</reference>
<proteinExistence type="predicted"/>
<evidence type="ECO:0000256" key="1">
    <source>
        <dbReference type="SAM" id="SignalP"/>
    </source>
</evidence>
<feature type="signal peptide" evidence="1">
    <location>
        <begin position="1"/>
        <end position="21"/>
    </location>
</feature>
<evidence type="ECO:0000313" key="3">
    <source>
        <dbReference type="Proteomes" id="UP000054197"/>
    </source>
</evidence>
<dbReference type="InterPro" id="IPR009971">
    <property type="entry name" value="DUF1496"/>
</dbReference>
<accession>A0A0W0I1N3</accession>
<protein>
    <recommendedName>
        <fullName evidence="4">DUF1496 domain-containing protein</fullName>
    </recommendedName>
</protein>
<feature type="chain" id="PRO_5006903990" description="DUF1496 domain-containing protein" evidence="1">
    <location>
        <begin position="22"/>
        <end position="85"/>
    </location>
</feature>
<dbReference type="Proteomes" id="UP000054197">
    <property type="component" value="Unassembled WGS sequence"/>
</dbReference>
<gene>
    <name evidence="2" type="ORF">AO063_21130</name>
</gene>
<keyword evidence="1" id="KW-0732">Signal</keyword>
<dbReference type="RefSeq" id="WP_058419791.1">
    <property type="nucleotide sequence ID" value="NZ_LKEF01000012.1"/>
</dbReference>
<dbReference type="AlphaFoldDB" id="A0A0W0I1N3"/>
<sequence>MTAIRFATAAAFAFFAAQAMAQNGTENVKSAGAEVQPTVVMNPMIACYYKGIPYSEGAQVVEDGLAKPLVCVRKNGYDTNPLVWK</sequence>
<dbReference type="EMBL" id="LKEF01000012">
    <property type="protein sequence ID" value="KTB67005.1"/>
    <property type="molecule type" value="Genomic_DNA"/>
</dbReference>
<dbReference type="Pfam" id="PF07383">
    <property type="entry name" value="DUF1496"/>
    <property type="match status" value="1"/>
</dbReference>
<name>A0A0W0I1N3_PSEFL</name>
<comment type="caution">
    <text evidence="2">The sequence shown here is derived from an EMBL/GenBank/DDBJ whole genome shotgun (WGS) entry which is preliminary data.</text>
</comment>
<organism evidence="2 3">
    <name type="scientific">Pseudomonas fluorescens ICMP 11288</name>
    <dbReference type="NCBI Taxonomy" id="1198309"/>
    <lineage>
        <taxon>Bacteria</taxon>
        <taxon>Pseudomonadati</taxon>
        <taxon>Pseudomonadota</taxon>
        <taxon>Gammaproteobacteria</taxon>
        <taxon>Pseudomonadales</taxon>
        <taxon>Pseudomonadaceae</taxon>
        <taxon>Pseudomonas</taxon>
    </lineage>
</organism>
<evidence type="ECO:0008006" key="4">
    <source>
        <dbReference type="Google" id="ProtNLM"/>
    </source>
</evidence>